<dbReference type="PRINTS" id="PR02050">
    <property type="entry name" value="B14GALTRFASE"/>
</dbReference>
<evidence type="ECO:0000256" key="1">
    <source>
        <dbReference type="ARBA" id="ARBA00001936"/>
    </source>
</evidence>
<evidence type="ECO:0000256" key="21">
    <source>
        <dbReference type="ARBA" id="ARBA00049413"/>
    </source>
</evidence>
<dbReference type="InterPro" id="IPR029044">
    <property type="entry name" value="Nucleotide-diphossugar_trans"/>
</dbReference>
<gene>
    <name evidence="26" type="primary">LOC102355225</name>
</gene>
<organism evidence="26 27">
    <name type="scientific">Latimeria chalumnae</name>
    <name type="common">Coelacanth</name>
    <dbReference type="NCBI Taxonomy" id="7897"/>
    <lineage>
        <taxon>Eukaryota</taxon>
        <taxon>Metazoa</taxon>
        <taxon>Chordata</taxon>
        <taxon>Craniata</taxon>
        <taxon>Vertebrata</taxon>
        <taxon>Euteleostomi</taxon>
        <taxon>Coelacanthiformes</taxon>
        <taxon>Coelacanthidae</taxon>
        <taxon>Latimeria</taxon>
    </lineage>
</organism>
<keyword evidence="5 23" id="KW-0328">Glycosyltransferase</keyword>
<dbReference type="InterPro" id="IPR027791">
    <property type="entry name" value="Galactosyl_T_C"/>
</dbReference>
<evidence type="ECO:0000256" key="22">
    <source>
        <dbReference type="ARBA" id="ARBA00049446"/>
    </source>
</evidence>
<dbReference type="CDD" id="cd00899">
    <property type="entry name" value="b4GalT"/>
    <property type="match status" value="1"/>
</dbReference>
<dbReference type="eggNOG" id="KOG3916">
    <property type="taxonomic scope" value="Eukaryota"/>
</dbReference>
<feature type="domain" description="Galactosyltransferase N-terminal" evidence="25">
    <location>
        <begin position="77"/>
        <end position="210"/>
    </location>
</feature>
<dbReference type="SUPFAM" id="SSF53448">
    <property type="entry name" value="Nucleotide-diphospho-sugar transferases"/>
    <property type="match status" value="1"/>
</dbReference>
<evidence type="ECO:0000256" key="20">
    <source>
        <dbReference type="ARBA" id="ARBA00048852"/>
    </source>
</evidence>
<comment type="catalytic activity">
    <reaction evidence="20">
        <text>a beta-D-glucosylceramide + UDP-alpha-D-galactose = a beta-D-galactosyl-(1-&gt;4)-beta-D-glucosyl-(1&lt;-&gt;1)-ceramide + UDP + H(+)</text>
        <dbReference type="Rhea" id="RHEA:62552"/>
        <dbReference type="ChEBI" id="CHEBI:15378"/>
        <dbReference type="ChEBI" id="CHEBI:58223"/>
        <dbReference type="ChEBI" id="CHEBI:66914"/>
        <dbReference type="ChEBI" id="CHEBI:79208"/>
        <dbReference type="ChEBI" id="CHEBI:83264"/>
    </reaction>
    <physiologicalReaction direction="left-to-right" evidence="20">
        <dbReference type="Rhea" id="RHEA:62553"/>
    </physiologicalReaction>
</comment>
<dbReference type="UniPathway" id="UPA00378"/>
<dbReference type="EC" id="2.4.1.-" evidence="23"/>
<dbReference type="FunFam" id="3.90.550.10:FF:000028">
    <property type="entry name" value="beta-1,4-galactosyltransferase 1"/>
    <property type="match status" value="1"/>
</dbReference>
<dbReference type="GO" id="GO:0005975">
    <property type="term" value="P:carbohydrate metabolic process"/>
    <property type="evidence" value="ECO:0007669"/>
    <property type="project" value="InterPro"/>
</dbReference>
<dbReference type="Ensembl" id="ENSLACT00000005885.1">
    <property type="protein sequence ID" value="ENSLACP00000005833.1"/>
    <property type="gene ID" value="ENSLACG00000005181.1"/>
</dbReference>
<evidence type="ECO:0000259" key="24">
    <source>
        <dbReference type="Pfam" id="PF02709"/>
    </source>
</evidence>
<evidence type="ECO:0000256" key="4">
    <source>
        <dbReference type="ARBA" id="ARBA00005735"/>
    </source>
</evidence>
<dbReference type="Pfam" id="PF02709">
    <property type="entry name" value="Glyco_transf_7C"/>
    <property type="match status" value="1"/>
</dbReference>
<comment type="pathway">
    <text evidence="3 23">Protein modification; protein glycosylation.</text>
</comment>
<reference evidence="26" key="2">
    <citation type="submission" date="2025-08" db="UniProtKB">
        <authorList>
            <consortium name="Ensembl"/>
        </authorList>
    </citation>
    <scope>IDENTIFICATION</scope>
</reference>
<dbReference type="OMA" id="CDPGGPR"/>
<accession>H3A862</accession>
<keyword evidence="8 23" id="KW-0479">Metal-binding</keyword>
<reference evidence="27" key="1">
    <citation type="submission" date="2011-08" db="EMBL/GenBank/DDBJ databases">
        <title>The draft genome of Latimeria chalumnae.</title>
        <authorList>
            <person name="Di Palma F."/>
            <person name="Alfoldi J."/>
            <person name="Johnson J."/>
            <person name="Berlin A."/>
            <person name="Gnerre S."/>
            <person name="Jaffe D."/>
            <person name="MacCallum I."/>
            <person name="Young S."/>
            <person name="Walker B.J."/>
            <person name="Lander E."/>
            <person name="Lindblad-Toh K."/>
        </authorList>
    </citation>
    <scope>NUCLEOTIDE SEQUENCE [LARGE SCALE GENOMIC DNA]</scope>
    <source>
        <strain evidence="27">Wild caught</strain>
    </source>
</reference>
<evidence type="ECO:0000256" key="23">
    <source>
        <dbReference type="RuleBase" id="RU368121"/>
    </source>
</evidence>
<dbReference type="Proteomes" id="UP000008672">
    <property type="component" value="Unassembled WGS sequence"/>
</dbReference>
<dbReference type="STRING" id="7897.ENSLACP00000005833"/>
<dbReference type="GeneTree" id="ENSGT00940000158549"/>
<evidence type="ECO:0000313" key="27">
    <source>
        <dbReference type="Proteomes" id="UP000008672"/>
    </source>
</evidence>
<dbReference type="EMBL" id="AFYH01101269">
    <property type="status" value="NOT_ANNOTATED_CDS"/>
    <property type="molecule type" value="Genomic_DNA"/>
</dbReference>
<dbReference type="EMBL" id="AFYH01101270">
    <property type="status" value="NOT_ANNOTATED_CDS"/>
    <property type="molecule type" value="Genomic_DNA"/>
</dbReference>
<keyword evidence="11 23" id="KW-0333">Golgi apparatus</keyword>
<dbReference type="GO" id="GO:0003831">
    <property type="term" value="F:beta-N-acetylglucosaminylglycopeptide beta-1,4-galactosyltransferase activity"/>
    <property type="evidence" value="ECO:0007669"/>
    <property type="project" value="UniProtKB-EC"/>
</dbReference>
<evidence type="ECO:0000256" key="5">
    <source>
        <dbReference type="ARBA" id="ARBA00022676"/>
    </source>
</evidence>
<evidence type="ECO:0000256" key="11">
    <source>
        <dbReference type="ARBA" id="ARBA00023034"/>
    </source>
</evidence>
<evidence type="ECO:0000256" key="6">
    <source>
        <dbReference type="ARBA" id="ARBA00022679"/>
    </source>
</evidence>
<dbReference type="GO" id="GO:0046872">
    <property type="term" value="F:metal ion binding"/>
    <property type="evidence" value="ECO:0007669"/>
    <property type="project" value="UniProtKB-UniRule"/>
</dbReference>
<keyword evidence="15 23" id="KW-0325">Glycoprotein</keyword>
<sequence length="366" mass="41877">MVICRVFERPCTLALLIGFQFVFVVYFSIGGFRSLGSLFDRSPEPAFDYSKTHDVYTNLSAISKRTESDPEDNRPFCPERSPYLVGPLTVTFSNIPPLLIIQQKNLLVAKGGHYTPPNCVARYKTAVLVPHRNREIHLRYLLYYLHPFLQRQQLQYGIYVIHQAGNSTFNRAKLLNVGVKEAMKDEDWDCLFLHDVDLIPENDHNLYICDPYSPKHASVAMNKFGYRTHRLPYSMYFGGVSAITPEQYLKINGFPNEYWGWGGEDDDIATRVRIAGMKIARPPVSVGHYKMIKHKGDKGNEENPRRFNLLMQTRRKWIQDGMNSLTYSLISKELEPLYTNITADIGVDPKTLAAAVTGTVKKEVVF</sequence>
<evidence type="ECO:0000256" key="9">
    <source>
        <dbReference type="ARBA" id="ARBA00022968"/>
    </source>
</evidence>
<keyword evidence="14" id="KW-1015">Disulfide bond</keyword>
<comment type="catalytic activity">
    <reaction evidence="19">
        <text>a neolactoside IV(3)-beta-GlcNAc-nLc4Cer + UDP-alpha-D-galactose = a neolactoside nLc6Cer + UDP + H(+)</text>
        <dbReference type="Rhea" id="RHEA:62548"/>
        <dbReference type="ChEBI" id="CHEBI:15378"/>
        <dbReference type="ChEBI" id="CHEBI:58223"/>
        <dbReference type="ChEBI" id="CHEBI:66914"/>
        <dbReference type="ChEBI" id="CHEBI:90357"/>
        <dbReference type="ChEBI" id="CHEBI:144378"/>
    </reaction>
    <physiologicalReaction direction="left-to-right" evidence="19">
        <dbReference type="Rhea" id="RHEA:62549"/>
    </physiologicalReaction>
</comment>
<comment type="subcellular location">
    <subcellularLocation>
        <location evidence="23">Golgi apparatus membrane</location>
        <topology evidence="23">Single-pass type II membrane protein</topology>
    </subcellularLocation>
    <subcellularLocation>
        <location evidence="2">Golgi apparatus</location>
        <location evidence="2">Golgi stack membrane</location>
        <topology evidence="2">Single-pass type II membrane protein</topology>
    </subcellularLocation>
</comment>
<dbReference type="GO" id="GO:0000139">
    <property type="term" value="C:Golgi membrane"/>
    <property type="evidence" value="ECO:0007669"/>
    <property type="project" value="UniProtKB-SubCell"/>
</dbReference>
<comment type="catalytic activity">
    <reaction evidence="22">
        <text>a beta-D-GlcNAc-(1-&gt;3)-beta-D-Gal-(1-&gt;4)-beta-D-Glc-(1&lt;-&gt;1)-Cer(d18:1(4E)) + UDP-alpha-D-galactose = a neolactoside nLc4Cer(d18:1(4E)) + UDP + H(+)</text>
        <dbReference type="Rhea" id="RHEA:31499"/>
        <dbReference type="ChEBI" id="CHEBI:15378"/>
        <dbReference type="ChEBI" id="CHEBI:17006"/>
        <dbReference type="ChEBI" id="CHEBI:17103"/>
        <dbReference type="ChEBI" id="CHEBI:58223"/>
        <dbReference type="ChEBI" id="CHEBI:66914"/>
        <dbReference type="EC" id="2.4.1.275"/>
    </reaction>
    <physiologicalReaction direction="left-to-right" evidence="22">
        <dbReference type="Rhea" id="RHEA:31500"/>
    </physiologicalReaction>
</comment>
<comment type="function">
    <text evidence="17 23">Responsible for the synthesis of complex-type N-linked oligosaccharides in many glycoproteins as well as the carbohydrate moieties of glycolipids.</text>
</comment>
<evidence type="ECO:0000256" key="12">
    <source>
        <dbReference type="ARBA" id="ARBA00023098"/>
    </source>
</evidence>
<dbReference type="AlphaFoldDB" id="H3A862"/>
<reference evidence="26" key="3">
    <citation type="submission" date="2025-09" db="UniProtKB">
        <authorList>
            <consortium name="Ensembl"/>
        </authorList>
    </citation>
    <scope>IDENTIFICATION</scope>
</reference>
<evidence type="ECO:0000259" key="25">
    <source>
        <dbReference type="Pfam" id="PF13733"/>
    </source>
</evidence>
<evidence type="ECO:0000256" key="15">
    <source>
        <dbReference type="ARBA" id="ARBA00023180"/>
    </source>
</evidence>
<evidence type="ECO:0000256" key="14">
    <source>
        <dbReference type="ARBA" id="ARBA00023157"/>
    </source>
</evidence>
<dbReference type="Pfam" id="PF13733">
    <property type="entry name" value="Glyco_transf_7N"/>
    <property type="match status" value="1"/>
</dbReference>
<dbReference type="Gene3D" id="3.90.550.10">
    <property type="entry name" value="Spore Coat Polysaccharide Biosynthesis Protein SpsA, Chain A"/>
    <property type="match status" value="1"/>
</dbReference>
<evidence type="ECO:0000256" key="2">
    <source>
        <dbReference type="ARBA" id="ARBA00004447"/>
    </source>
</evidence>
<evidence type="ECO:0000256" key="3">
    <source>
        <dbReference type="ARBA" id="ARBA00004922"/>
    </source>
</evidence>
<proteinExistence type="inferred from homology"/>
<evidence type="ECO:0000256" key="16">
    <source>
        <dbReference type="ARBA" id="ARBA00023211"/>
    </source>
</evidence>
<evidence type="ECO:0000256" key="8">
    <source>
        <dbReference type="ARBA" id="ARBA00022723"/>
    </source>
</evidence>
<dbReference type="GO" id="GO:0006682">
    <property type="term" value="P:galactosylceramide biosynthetic process"/>
    <property type="evidence" value="ECO:0007669"/>
    <property type="project" value="TreeGrafter"/>
</dbReference>
<keyword evidence="10 23" id="KW-1133">Transmembrane helix</keyword>
<comment type="catalytic activity">
    <reaction evidence="18">
        <text>an N-acetyl-beta-D-glucosaminyl derivative + UDP-alpha-D-galactose = a beta-D-galactosyl-(1-&gt;4)-N-acetyl-beta-D-glucosaminyl derivative + UDP + H(+)</text>
        <dbReference type="Rhea" id="RHEA:22932"/>
        <dbReference type="ChEBI" id="CHEBI:15378"/>
        <dbReference type="ChEBI" id="CHEBI:58223"/>
        <dbReference type="ChEBI" id="CHEBI:61631"/>
        <dbReference type="ChEBI" id="CHEBI:66914"/>
        <dbReference type="ChEBI" id="CHEBI:133507"/>
        <dbReference type="EC" id="2.4.1.38"/>
    </reaction>
    <physiologicalReaction direction="left-to-right" evidence="18">
        <dbReference type="Rhea" id="RHEA:22933"/>
    </physiologicalReaction>
</comment>
<comment type="catalytic activity">
    <reaction evidence="21">
        <text>N-acetyl-D-glucosamine + UDP-alpha-D-galactose = beta-D-galactosyl-(1-&gt;4)-N-acetyl-D-glucosamine + UDP + H(+)</text>
        <dbReference type="Rhea" id="RHEA:17745"/>
        <dbReference type="ChEBI" id="CHEBI:15378"/>
        <dbReference type="ChEBI" id="CHEBI:58223"/>
        <dbReference type="ChEBI" id="CHEBI:60152"/>
        <dbReference type="ChEBI" id="CHEBI:66914"/>
        <dbReference type="ChEBI" id="CHEBI:506227"/>
        <dbReference type="EC" id="2.4.1.90"/>
    </reaction>
    <physiologicalReaction direction="left-to-right" evidence="21">
        <dbReference type="Rhea" id="RHEA:17746"/>
    </physiologicalReaction>
</comment>
<keyword evidence="7 23" id="KW-0812">Transmembrane</keyword>
<name>H3A862_LATCH</name>
<keyword evidence="6 23" id="KW-0808">Transferase</keyword>
<comment type="cofactor">
    <cofactor evidence="1 23">
        <name>Mn(2+)</name>
        <dbReference type="ChEBI" id="CHEBI:29035"/>
    </cofactor>
</comment>
<comment type="similarity">
    <text evidence="4 23">Belongs to the glycosyltransferase 7 family.</text>
</comment>
<feature type="domain" description="Galactosyltransferase C-terminal" evidence="24">
    <location>
        <begin position="216"/>
        <end position="295"/>
    </location>
</feature>
<dbReference type="InterPro" id="IPR003859">
    <property type="entry name" value="Galactosyl_T"/>
</dbReference>
<feature type="transmembrane region" description="Helical" evidence="23">
    <location>
        <begin position="12"/>
        <end position="32"/>
    </location>
</feature>
<dbReference type="GO" id="GO:0003945">
    <property type="term" value="F:N-acetyllactosamine synthase activity"/>
    <property type="evidence" value="ECO:0007669"/>
    <property type="project" value="UniProtKB-EC"/>
</dbReference>
<evidence type="ECO:0000256" key="10">
    <source>
        <dbReference type="ARBA" id="ARBA00022989"/>
    </source>
</evidence>
<evidence type="ECO:0000313" key="26">
    <source>
        <dbReference type="Ensembl" id="ENSLACP00000005833.1"/>
    </source>
</evidence>
<keyword evidence="13 23" id="KW-0472">Membrane</keyword>
<dbReference type="InterPro" id="IPR027995">
    <property type="entry name" value="Galactosyl_T_N"/>
</dbReference>
<evidence type="ECO:0000256" key="13">
    <source>
        <dbReference type="ARBA" id="ARBA00023136"/>
    </source>
</evidence>
<dbReference type="EMBL" id="AFYH01101271">
    <property type="status" value="NOT_ANNOTATED_CDS"/>
    <property type="molecule type" value="Genomic_DNA"/>
</dbReference>
<evidence type="ECO:0000256" key="19">
    <source>
        <dbReference type="ARBA" id="ARBA00048016"/>
    </source>
</evidence>
<keyword evidence="9 23" id="KW-0735">Signal-anchor</keyword>
<evidence type="ECO:0000256" key="17">
    <source>
        <dbReference type="ARBA" id="ARBA00037536"/>
    </source>
</evidence>
<dbReference type="PANTHER" id="PTHR19300">
    <property type="entry name" value="BETA-1,4-GALACTOSYLTRANSFERASE"/>
    <property type="match status" value="1"/>
</dbReference>
<dbReference type="FunCoup" id="H3A862">
    <property type="interactions" value="1801"/>
</dbReference>
<dbReference type="InParanoid" id="H3A862"/>
<evidence type="ECO:0000256" key="18">
    <source>
        <dbReference type="ARBA" id="ARBA00047896"/>
    </source>
</evidence>
<dbReference type="EMBL" id="AFYH01101272">
    <property type="status" value="NOT_ANNOTATED_CDS"/>
    <property type="molecule type" value="Genomic_DNA"/>
</dbReference>
<protein>
    <recommendedName>
        <fullName evidence="23">Beta-1,4-galactosyltransferase</fullName>
        <shortName evidence="23">Beta-1,4-GalTase</shortName>
        <ecNumber evidence="23">2.4.1.-</ecNumber>
    </recommendedName>
</protein>
<evidence type="ECO:0000256" key="7">
    <source>
        <dbReference type="ARBA" id="ARBA00022692"/>
    </source>
</evidence>
<dbReference type="HOGENOM" id="CLU_044391_1_2_1"/>
<keyword evidence="12" id="KW-0443">Lipid metabolism</keyword>
<dbReference type="EMBL" id="AFYH01101273">
    <property type="status" value="NOT_ANNOTATED_CDS"/>
    <property type="molecule type" value="Genomic_DNA"/>
</dbReference>
<dbReference type="GO" id="GO:0032580">
    <property type="term" value="C:Golgi cisterna membrane"/>
    <property type="evidence" value="ECO:0007669"/>
    <property type="project" value="UniProtKB-SubCell"/>
</dbReference>
<keyword evidence="27" id="KW-1185">Reference proteome</keyword>
<keyword evidence="16 23" id="KW-0464">Manganese</keyword>
<dbReference type="PANTHER" id="PTHR19300:SF33">
    <property type="entry name" value="BETA-1,4-GALACTOSYLTRANSFERASE 3"/>
    <property type="match status" value="1"/>
</dbReference>